<evidence type="ECO:0000313" key="3">
    <source>
        <dbReference type="Proteomes" id="UP000652013"/>
    </source>
</evidence>
<proteinExistence type="predicted"/>
<keyword evidence="3" id="KW-1185">Reference proteome</keyword>
<comment type="caution">
    <text evidence="2">The sequence shown here is derived from an EMBL/GenBank/DDBJ whole genome shotgun (WGS) entry which is preliminary data.</text>
</comment>
<gene>
    <name evidence="2" type="ORF">Sya03_13740</name>
</gene>
<protein>
    <submittedName>
        <fullName evidence="2">N-acetylglucosamine kinase</fullName>
    </submittedName>
</protein>
<dbReference type="GO" id="GO:0016301">
    <property type="term" value="F:kinase activity"/>
    <property type="evidence" value="ECO:0007669"/>
    <property type="project" value="UniProtKB-KW"/>
</dbReference>
<dbReference type="Gene3D" id="3.30.420.40">
    <property type="match status" value="2"/>
</dbReference>
<keyword evidence="2" id="KW-0418">Kinase</keyword>
<organism evidence="2 3">
    <name type="scientific">Spirilliplanes yamanashiensis</name>
    <dbReference type="NCBI Taxonomy" id="42233"/>
    <lineage>
        <taxon>Bacteria</taxon>
        <taxon>Bacillati</taxon>
        <taxon>Actinomycetota</taxon>
        <taxon>Actinomycetes</taxon>
        <taxon>Micromonosporales</taxon>
        <taxon>Micromonosporaceae</taxon>
        <taxon>Spirilliplanes</taxon>
    </lineage>
</organism>
<keyword evidence="2" id="KW-0808">Transferase</keyword>
<dbReference type="Pfam" id="PF01869">
    <property type="entry name" value="BcrAD_BadFG"/>
    <property type="match status" value="1"/>
</dbReference>
<evidence type="ECO:0000313" key="2">
    <source>
        <dbReference type="EMBL" id="GIJ02022.1"/>
    </source>
</evidence>
<dbReference type="PANTHER" id="PTHR43190">
    <property type="entry name" value="N-ACETYL-D-GLUCOSAMINE KINASE"/>
    <property type="match status" value="1"/>
</dbReference>
<accession>A0A8J4DHC8</accession>
<feature type="domain" description="ATPase BadF/BadG/BcrA/BcrD type" evidence="1">
    <location>
        <begin position="6"/>
        <end position="266"/>
    </location>
</feature>
<sequence length="321" mass="31001">METYVLGADCGGTSSRVVVATLDGRVAGRGRGGAGNPVARDARAAAAELGAAAAQALAGLDPARVAGVVVGMAGRSRLADPATAAAYDAVWAGLGVTCAVRAVGDAVVAYAAGTPEPSGSVLIAGTGAVGAAIEGWAVARTADGLGWLLGDEGSGFWLGLSAARAAARALYAGEAAGPLVAAVCAELGATDPDALVSTVYAVPRDRISALAAVVVATARAGDPEGLAILADAADRLARTLVSLRPGPGPVVLAGGLLAGVPEIRDGVQARLAALLGRPGVVGTDGAAAAAWLAGREIIGGDGAGLHASLLGREALSTRDEA</sequence>
<dbReference type="AlphaFoldDB" id="A0A8J4DHC8"/>
<name>A0A8J4DHC8_9ACTN</name>
<reference evidence="2" key="1">
    <citation type="submission" date="2021-01" db="EMBL/GenBank/DDBJ databases">
        <title>Whole genome shotgun sequence of Spirilliplanes yamanashiensis NBRC 15828.</title>
        <authorList>
            <person name="Komaki H."/>
            <person name="Tamura T."/>
        </authorList>
    </citation>
    <scope>NUCLEOTIDE SEQUENCE</scope>
    <source>
        <strain evidence="2">NBRC 15828</strain>
    </source>
</reference>
<dbReference type="InterPro" id="IPR002731">
    <property type="entry name" value="ATPase_BadF"/>
</dbReference>
<dbReference type="InterPro" id="IPR043129">
    <property type="entry name" value="ATPase_NBD"/>
</dbReference>
<dbReference type="PANTHER" id="PTHR43190:SF3">
    <property type="entry name" value="N-ACETYL-D-GLUCOSAMINE KINASE"/>
    <property type="match status" value="1"/>
</dbReference>
<dbReference type="InterPro" id="IPR052519">
    <property type="entry name" value="Euk-type_GlcNAc_Kinase"/>
</dbReference>
<dbReference type="EMBL" id="BOOY01000007">
    <property type="protein sequence ID" value="GIJ02022.1"/>
    <property type="molecule type" value="Genomic_DNA"/>
</dbReference>
<dbReference type="Proteomes" id="UP000652013">
    <property type="component" value="Unassembled WGS sequence"/>
</dbReference>
<dbReference type="SUPFAM" id="SSF53067">
    <property type="entry name" value="Actin-like ATPase domain"/>
    <property type="match status" value="2"/>
</dbReference>
<dbReference type="RefSeq" id="WP_239107170.1">
    <property type="nucleotide sequence ID" value="NZ_BAAAGJ010000005.1"/>
</dbReference>
<evidence type="ECO:0000259" key="1">
    <source>
        <dbReference type="Pfam" id="PF01869"/>
    </source>
</evidence>